<evidence type="ECO:0000259" key="6">
    <source>
        <dbReference type="Pfam" id="PF13086"/>
    </source>
</evidence>
<dbReference type="KEGG" id="atr:18440734"/>
<feature type="compositionally biased region" description="Basic and acidic residues" evidence="5">
    <location>
        <begin position="2335"/>
        <end position="2348"/>
    </location>
</feature>
<dbReference type="Pfam" id="PF23576">
    <property type="entry name" value="SEN1_barrel"/>
    <property type="match status" value="1"/>
</dbReference>
<feature type="compositionally biased region" description="Basic and acidic residues" evidence="5">
    <location>
        <begin position="2100"/>
        <end position="2117"/>
    </location>
</feature>
<evidence type="ECO:0000313" key="9">
    <source>
        <dbReference type="EMBL" id="ERN12516.1"/>
    </source>
</evidence>
<dbReference type="FunFam" id="3.40.50.300:FF:000326">
    <property type="entry name" value="P-loop containing nucleoside triphosphate hydrolase"/>
    <property type="match status" value="1"/>
</dbReference>
<keyword evidence="10" id="KW-1185">Reference proteome</keyword>
<evidence type="ECO:0000313" key="10">
    <source>
        <dbReference type="Proteomes" id="UP000017836"/>
    </source>
</evidence>
<keyword evidence="3" id="KW-0347">Helicase</keyword>
<dbReference type="InterPro" id="IPR056474">
    <property type="entry name" value="SEN1_barrel"/>
</dbReference>
<dbReference type="STRING" id="13333.W1PXD4"/>
<dbReference type="eggNOG" id="KOG1801">
    <property type="taxonomic scope" value="Eukaryota"/>
</dbReference>
<dbReference type="GO" id="GO:0005524">
    <property type="term" value="F:ATP binding"/>
    <property type="evidence" value="ECO:0007669"/>
    <property type="project" value="UniProtKB-KW"/>
</dbReference>
<dbReference type="SUPFAM" id="SSF52540">
    <property type="entry name" value="P-loop containing nucleoside triphosphate hydrolases"/>
    <property type="match status" value="1"/>
</dbReference>
<dbReference type="GO" id="GO:0003723">
    <property type="term" value="F:RNA binding"/>
    <property type="evidence" value="ECO:0000318"/>
    <property type="project" value="GO_Central"/>
</dbReference>
<feature type="domain" description="Helicase SEN1 beta-barrel" evidence="8">
    <location>
        <begin position="1253"/>
        <end position="1358"/>
    </location>
</feature>
<dbReference type="GO" id="GO:0004386">
    <property type="term" value="F:helicase activity"/>
    <property type="evidence" value="ECO:0007669"/>
    <property type="project" value="UniProtKB-KW"/>
</dbReference>
<accession>W1PXD4</accession>
<feature type="region of interest" description="Disordered" evidence="5">
    <location>
        <begin position="2054"/>
        <end position="2203"/>
    </location>
</feature>
<dbReference type="GO" id="GO:0008266">
    <property type="term" value="F:poly(U) RNA binding"/>
    <property type="evidence" value="ECO:0007669"/>
    <property type="project" value="EnsemblPlants"/>
</dbReference>
<dbReference type="InterPro" id="IPR045055">
    <property type="entry name" value="DNA2/NAM7-like"/>
</dbReference>
<dbReference type="GO" id="GO:0005694">
    <property type="term" value="C:chromosome"/>
    <property type="evidence" value="ECO:0007669"/>
    <property type="project" value="UniProtKB-ARBA"/>
</dbReference>
<feature type="domain" description="DNA2/NAM7 helicase-like C-terminal" evidence="7">
    <location>
        <begin position="1805"/>
        <end position="2011"/>
    </location>
</feature>
<feature type="compositionally biased region" description="Low complexity" evidence="5">
    <location>
        <begin position="1489"/>
        <end position="1504"/>
    </location>
</feature>
<feature type="compositionally biased region" description="Basic and acidic residues" evidence="5">
    <location>
        <begin position="2060"/>
        <end position="2076"/>
    </location>
</feature>
<feature type="compositionally biased region" description="Basic and acidic residues" evidence="5">
    <location>
        <begin position="2185"/>
        <end position="2194"/>
    </location>
</feature>
<evidence type="ECO:0000259" key="7">
    <source>
        <dbReference type="Pfam" id="PF13087"/>
    </source>
</evidence>
<keyword evidence="2" id="KW-0378">Hydrolase</keyword>
<dbReference type="GO" id="GO:0016787">
    <property type="term" value="F:hydrolase activity"/>
    <property type="evidence" value="ECO:0007669"/>
    <property type="project" value="UniProtKB-KW"/>
</dbReference>
<keyword evidence="1" id="KW-0547">Nucleotide-binding</keyword>
<sequence length="2348" mass="265189">MAVRVMAKKELLVCWRRLVEFEDQAADDSSKIKRFRKTKEEWFSDAFNYLIQLSVENHIWCGNRELMGPLLETFHDYSKDENDNSPLKDLYQRISLELRRCAQCITQHHEAQEMYRKDFDLDTVQPLLNILQTLDEERVTEHLKEINSKVTRREYDPEKDHAEVACVLFEVLMFPTLLDDHSLVNEFQPFIEAMDSSHKLTLAVNQKYPGVYALLFLKSEKVRAIGHHLAGCMGKLRKAEDLEPLQPLLKKCIGFLETEVLTSTLDTSRPRVQFERLTVWLGIKVLLGFLEPLAFEEGILERHPTFLSIVLNHVSDDTLEFTHAVTCLKFLFETLGCKLWLRTPFSPSVMRNTLLGQCFHTRSEKSHNQIFDLFQPFLQSLESLQDGEHERQRRHFIYFLLHQVTQGSNFSFLMRKKARKIAFQIIDRGYKMNPPCPPSECSHVWGPSLVCSLKDSSLHKSLREPAFDLIRTIIITDAAALISLKLKCHTCPSPVNSMSFDLNDDEDDLPFDHDVEETENSCWAEFSSLGKVASRECNEWICIPLLWLEVLVETDPSALPMSFSKAVFWALSRFSVVEPEDSVDSTLSVRDWIFSHAKHISASFNWDIPKGCDDGGAGKESKNSVNSSTSCIILIRMLKRCAAHFVTKLEQGELLKQWAWEPRMAECLILLLVDTNDNVRQVDRFILEHLSNSRCLASGLHFLCSTVVSLSAIFVGLRYAMKLVQAESLLSNFHYLHHLFFVVGKLLKDSVTRGSNATAYSANDSSSKFQFDGGFLWQPKIYDIATTSEDSANIVEKKNWNKFYCLVSAIVWPALLKCLTEGKEFIDCKNTQMTCVRILEILPVVCERIRTSEFPLYAGSEVTVRSFFDFKWLHDLIDWGKSSLIVINKHWKQSLISLLNLFKTSGCNNFGLLINTIESLPSLGSKVDELQEQVSRLAVSLSQEAENAVGRKTLKENSFVLGRWPSLKRNQVAHIAAVDLAPEKTSEKEVIVLSDDEMEESILFKMQGKKHVGYNALDTKRDHHSSRERQRASQTTAAPRDAFASPCSSKDLDSEKVDSLKPRDLASLPECTMNQPDSLFTSSINECLSSFSSNSDVRQKNSMKNSENSPGSDSLIKEIVCAIEEPKEHALNFVGHPLLLSRKPSALVPKRQVIQLEMLSNHKSHRSDGTVQRFRPPRLDDWYKPILELDYFSLVRLGAGNEDEIPNLTDLKEVPVCFQSPEHYVEVFRPFVLEEFKAQLLSSYADTSSLDDMCSGTVRLVSVERIDDFHLIRCIPGDRESAVFRGCYENDLVLLTRQPFQNAPQNVHMVGKVERRERDNKTRSSVLVIRFYLQNGCSRLNKVKRLLIERSKWHVTRIMSITPQLREFQALSSLKDIPILPIILSPSDCAQVCNEPRKIDLGKLSQSLQQKLKSSFNESQLQAVTAALETSDSNDVTKLSLIQGPPGTGKTKTVVAIVSAMLSLGDALRSHASSDKTGGSSEPTSSTYSRPRAQQSSQDAQAARAWHDAALARQLVKDEEKGNSSPSERYKRGRVLICAQSNAAVDELVSRITDEGLYNSDGNLYMPYLVRVGNVKTVHPSSMPYFINTLVEQRLAEQKMNVDDGDDDIIMDSSMVLRSKLEKLVETIQLCEAKRADIREGNNKLEVKRASENGVTEDSEVQEMTEAAIDVRLKSLYGQKKAIYVELAASQAREKKSFEDNKAIKHDMRKLILKEAEVVVTTLSGCGGDLYITCTESISRSRYGSPSEDSLFDAVLIDEAAQALEPATLIPLQLLKTSRTKCIMVGDPKQLPATVLSNVASKFLYECSMFERLQRAGFPVTMLKTQYRMHPEISMFPSMHFYDRKLLNGSQMISKSASFHENSYLGPYIFFDVIDGQEHCGKSSNALSLCNESEADAAIELLWFFKKRYPSEFVRGRIGIITPYKSQVSLLRSRFVSAFGPSALDDVEFNTVDGFQGREVDVLILSTVRASEQNNKEVSMSSSSIGFVADVRRMNVALTRAKRSLWVFGNRRTLKTNLHWEALIRNAEERSLIVAIEKPYDSFFRKRKDDRHANIQGVKSRKESNDLTRNEQDRVTKSVSAQFSSNSIETDGKCVSSAVHGHDVRLRDSPHERDHREHRPRKDVKTSVPATYGRHHEHRGKTVTVNERREIRENHDDMSSTGDTQKGEGRFDRSQSEMPRVNAHSKSEKIKVDGEASSSNEVKGGASALEDILIVDSSQQDSSTTNGKGEEGVQGQASNIDAAKDSIITRKRQREAVDALLSSSLISNKKPETSKLASITRPPSSAMDGRNTIKPSKPSKGPLKIRQLQGTTEMPLPKAHHPEHGVKGSSSGINLDREWKSFNDLRQD</sequence>
<dbReference type="InterPro" id="IPR041677">
    <property type="entry name" value="DNA2/NAM7_AAA_11"/>
</dbReference>
<dbReference type="Gramene" id="ERN12516">
    <property type="protein sequence ID" value="ERN12516"/>
    <property type="gene ID" value="AMTR_s00025p00188660"/>
</dbReference>
<evidence type="ECO:0000256" key="4">
    <source>
        <dbReference type="ARBA" id="ARBA00022840"/>
    </source>
</evidence>
<reference evidence="10" key="1">
    <citation type="journal article" date="2013" name="Science">
        <title>The Amborella genome and the evolution of flowering plants.</title>
        <authorList>
            <consortium name="Amborella Genome Project"/>
        </authorList>
    </citation>
    <scope>NUCLEOTIDE SEQUENCE [LARGE SCALE GENOMIC DNA]</scope>
</reference>
<dbReference type="PANTHER" id="PTHR10887:SF495">
    <property type="entry name" value="HELICASE SENATAXIN ISOFORM X1-RELATED"/>
    <property type="match status" value="1"/>
</dbReference>
<feature type="compositionally biased region" description="Basic and acidic residues" evidence="5">
    <location>
        <begin position="2146"/>
        <end position="2158"/>
    </location>
</feature>
<keyword evidence="4" id="KW-0067">ATP-binding</keyword>
<feature type="region of interest" description="Disordered" evidence="5">
    <location>
        <begin position="1014"/>
        <end position="1061"/>
    </location>
</feature>
<dbReference type="InterPro" id="IPR041679">
    <property type="entry name" value="DNA2/NAM7-like_C"/>
</dbReference>
<dbReference type="OMA" id="HSEDIHG"/>
<feature type="region of interest" description="Disordered" evidence="5">
    <location>
        <begin position="2217"/>
        <end position="2248"/>
    </location>
</feature>
<dbReference type="Pfam" id="PF13086">
    <property type="entry name" value="AAA_11"/>
    <property type="match status" value="1"/>
</dbReference>
<dbReference type="CDD" id="cd18042">
    <property type="entry name" value="DEXXQc_SETX"/>
    <property type="match status" value="1"/>
</dbReference>
<protein>
    <submittedName>
        <fullName evidence="9">Uncharacterized protein</fullName>
    </submittedName>
</protein>
<feature type="region of interest" description="Disordered" evidence="5">
    <location>
        <begin position="2261"/>
        <end position="2348"/>
    </location>
</feature>
<feature type="domain" description="DNA2/NAM7 helicase helicase" evidence="6">
    <location>
        <begin position="1416"/>
        <end position="1798"/>
    </location>
</feature>
<feature type="compositionally biased region" description="Polar residues" evidence="5">
    <location>
        <begin position="1475"/>
        <end position="1488"/>
    </location>
</feature>
<feature type="compositionally biased region" description="Polar residues" evidence="5">
    <location>
        <begin position="2077"/>
        <end position="2089"/>
    </location>
</feature>
<dbReference type="Proteomes" id="UP000017836">
    <property type="component" value="Unassembled WGS sequence"/>
</dbReference>
<evidence type="ECO:0000256" key="3">
    <source>
        <dbReference type="ARBA" id="ARBA00022806"/>
    </source>
</evidence>
<dbReference type="HOGENOM" id="CLU_001209_0_0_1"/>
<evidence type="ECO:0000256" key="5">
    <source>
        <dbReference type="SAM" id="MobiDB-lite"/>
    </source>
</evidence>
<name>W1PXD4_AMBTC</name>
<organism evidence="9 10">
    <name type="scientific">Amborella trichopoda</name>
    <dbReference type="NCBI Taxonomy" id="13333"/>
    <lineage>
        <taxon>Eukaryota</taxon>
        <taxon>Viridiplantae</taxon>
        <taxon>Streptophyta</taxon>
        <taxon>Embryophyta</taxon>
        <taxon>Tracheophyta</taxon>
        <taxon>Spermatophyta</taxon>
        <taxon>Magnoliopsida</taxon>
        <taxon>Amborellales</taxon>
        <taxon>Amborellaceae</taxon>
        <taxon>Amborella</taxon>
    </lineage>
</organism>
<dbReference type="InterPro" id="IPR047187">
    <property type="entry name" value="SF1_C_Upf1"/>
</dbReference>
<feature type="compositionally biased region" description="Basic and acidic residues" evidence="5">
    <location>
        <begin position="1018"/>
        <end position="1031"/>
    </location>
</feature>
<feature type="compositionally biased region" description="Basic and acidic residues" evidence="5">
    <location>
        <begin position="1050"/>
        <end position="1061"/>
    </location>
</feature>
<feature type="region of interest" description="Disordered" evidence="5">
    <location>
        <begin position="1469"/>
        <end position="1504"/>
    </location>
</feature>
<dbReference type="Pfam" id="PF13087">
    <property type="entry name" value="AAA_12"/>
    <property type="match status" value="1"/>
</dbReference>
<gene>
    <name evidence="9" type="ORF">AMTR_s00025p00188660</name>
</gene>
<dbReference type="PANTHER" id="PTHR10887">
    <property type="entry name" value="DNA2/NAM7 HELICASE FAMILY"/>
    <property type="match status" value="1"/>
</dbReference>
<evidence type="ECO:0000256" key="1">
    <source>
        <dbReference type="ARBA" id="ARBA00022741"/>
    </source>
</evidence>
<evidence type="ECO:0000259" key="8">
    <source>
        <dbReference type="Pfam" id="PF23576"/>
    </source>
</evidence>
<proteinExistence type="predicted"/>
<dbReference type="Gene3D" id="3.40.50.300">
    <property type="entry name" value="P-loop containing nucleotide triphosphate hydrolases"/>
    <property type="match status" value="2"/>
</dbReference>
<dbReference type="OrthoDB" id="6513042at2759"/>
<dbReference type="InterPro" id="IPR027417">
    <property type="entry name" value="P-loop_NTPase"/>
</dbReference>
<dbReference type="CDD" id="cd18808">
    <property type="entry name" value="SF1_C_Upf1"/>
    <property type="match status" value="1"/>
</dbReference>
<feature type="compositionally biased region" description="Polar residues" evidence="5">
    <location>
        <begin position="2217"/>
        <end position="2227"/>
    </location>
</feature>
<feature type="compositionally biased region" description="Basic and acidic residues" evidence="5">
    <location>
        <begin position="2165"/>
        <end position="2175"/>
    </location>
</feature>
<dbReference type="EMBL" id="KI392614">
    <property type="protein sequence ID" value="ERN12516.1"/>
    <property type="molecule type" value="Genomic_DNA"/>
</dbReference>
<evidence type="ECO:0000256" key="2">
    <source>
        <dbReference type="ARBA" id="ARBA00022801"/>
    </source>
</evidence>